<evidence type="ECO:0000313" key="2">
    <source>
        <dbReference type="Proteomes" id="UP000037069"/>
    </source>
</evidence>
<comment type="caution">
    <text evidence="1">The sequence shown here is derived from an EMBL/GenBank/DDBJ whole genome shotgun (WGS) entry which is preliminary data.</text>
</comment>
<sequence length="206" mass="23619">MPKHLPQQLFNVFSVEPINVKSQFFGLKYKGEEIKSITTTKGMISKTFPNNICFMVDNTIERQNNAVCEVLAEHSASLKTIISSFWNTPKYIKQFPIKSEESLCKWEDDINEENKNEMVKTVTTIMGEKGLIKGLPLIISPKILLTYNLCGTHNKKVSYTSSSMNTSDPKSFEKQLRLAIKNIKNRHFKDAHYKKKVEPINISNDE</sequence>
<evidence type="ECO:0000313" key="1">
    <source>
        <dbReference type="EMBL" id="KNC27445.1"/>
    </source>
</evidence>
<name>A0A0L0C592_LUCCU</name>
<protein>
    <submittedName>
        <fullName evidence="1">Uncharacterized protein</fullName>
    </submittedName>
</protein>
<organism evidence="1 2">
    <name type="scientific">Lucilia cuprina</name>
    <name type="common">Green bottle fly</name>
    <name type="synonym">Australian sheep blowfly</name>
    <dbReference type="NCBI Taxonomy" id="7375"/>
    <lineage>
        <taxon>Eukaryota</taxon>
        <taxon>Metazoa</taxon>
        <taxon>Ecdysozoa</taxon>
        <taxon>Arthropoda</taxon>
        <taxon>Hexapoda</taxon>
        <taxon>Insecta</taxon>
        <taxon>Pterygota</taxon>
        <taxon>Neoptera</taxon>
        <taxon>Endopterygota</taxon>
        <taxon>Diptera</taxon>
        <taxon>Brachycera</taxon>
        <taxon>Muscomorpha</taxon>
        <taxon>Oestroidea</taxon>
        <taxon>Calliphoridae</taxon>
        <taxon>Luciliinae</taxon>
        <taxon>Lucilia</taxon>
    </lineage>
</organism>
<dbReference type="OrthoDB" id="7853427at2759"/>
<reference evidence="1 2" key="1">
    <citation type="journal article" date="2015" name="Nat. Commun.">
        <title>Lucilia cuprina genome unlocks parasitic fly biology to underpin future interventions.</title>
        <authorList>
            <person name="Anstead C.A."/>
            <person name="Korhonen P.K."/>
            <person name="Young N.D."/>
            <person name="Hall R.S."/>
            <person name="Jex A.R."/>
            <person name="Murali S.C."/>
            <person name="Hughes D.S."/>
            <person name="Lee S.F."/>
            <person name="Perry T."/>
            <person name="Stroehlein A.J."/>
            <person name="Ansell B.R."/>
            <person name="Breugelmans B."/>
            <person name="Hofmann A."/>
            <person name="Qu J."/>
            <person name="Dugan S."/>
            <person name="Lee S.L."/>
            <person name="Chao H."/>
            <person name="Dinh H."/>
            <person name="Han Y."/>
            <person name="Doddapaneni H.V."/>
            <person name="Worley K.C."/>
            <person name="Muzny D.M."/>
            <person name="Ioannidis P."/>
            <person name="Waterhouse R.M."/>
            <person name="Zdobnov E.M."/>
            <person name="James P.J."/>
            <person name="Bagnall N.H."/>
            <person name="Kotze A.C."/>
            <person name="Gibbs R.A."/>
            <person name="Richards S."/>
            <person name="Batterham P."/>
            <person name="Gasser R.B."/>
        </authorList>
    </citation>
    <scope>NUCLEOTIDE SEQUENCE [LARGE SCALE GENOMIC DNA]</scope>
    <source>
        <strain evidence="1 2">LS</strain>
        <tissue evidence="1">Full body</tissue>
    </source>
</reference>
<proteinExistence type="predicted"/>
<gene>
    <name evidence="1" type="ORF">FF38_06514</name>
</gene>
<dbReference type="AlphaFoldDB" id="A0A0L0C592"/>
<dbReference type="Proteomes" id="UP000037069">
    <property type="component" value="Unassembled WGS sequence"/>
</dbReference>
<keyword evidence="2" id="KW-1185">Reference proteome</keyword>
<dbReference type="EMBL" id="JRES01000902">
    <property type="protein sequence ID" value="KNC27445.1"/>
    <property type="molecule type" value="Genomic_DNA"/>
</dbReference>
<accession>A0A0L0C592</accession>